<evidence type="ECO:0008006" key="4">
    <source>
        <dbReference type="Google" id="ProtNLM"/>
    </source>
</evidence>
<evidence type="ECO:0000313" key="3">
    <source>
        <dbReference type="Proteomes" id="UP000019678"/>
    </source>
</evidence>
<comment type="caution">
    <text evidence="2">The sequence shown here is derived from an EMBL/GenBank/DDBJ whole genome shotgun (WGS) entry which is preliminary data.</text>
</comment>
<evidence type="ECO:0000256" key="1">
    <source>
        <dbReference type="SAM" id="MobiDB-lite"/>
    </source>
</evidence>
<proteinExistence type="predicted"/>
<evidence type="ECO:0000313" key="2">
    <source>
        <dbReference type="EMBL" id="EYF07056.1"/>
    </source>
</evidence>
<dbReference type="AlphaFoldDB" id="A0A017TER9"/>
<sequence>MKNAIIPAVAAVAGGVAGIAGVKLALSARAQDARAHKGDPRSGSQGAAPSPARAEGDVPTAPAGACEEYPLDAAVKVPPNYATAVIRSAPVIHETTKIGLLEPGTRVAVGDVVVMPPGERWIRVRKQDGQEGFMHANVLELPDAYATLGAASSMPSWWPADLPPDHRYNWSSTPAPAPLEVIEKWRRRGVVHYLREIGGQAAEFAEHVLAHQLAETSGRAGSPLKVREGHIPFQIAAHYGGRLAELAALNPGLAANNWAGWQPGKLLLLPPSWLSEVKPYPPRAGGSVALGGGGAS</sequence>
<dbReference type="Proteomes" id="UP000019678">
    <property type="component" value="Unassembled WGS sequence"/>
</dbReference>
<protein>
    <recommendedName>
        <fullName evidence="4">LysM domain-containing protein</fullName>
    </recommendedName>
</protein>
<dbReference type="EMBL" id="ASRX01000013">
    <property type="protein sequence ID" value="EYF07056.1"/>
    <property type="molecule type" value="Genomic_DNA"/>
</dbReference>
<gene>
    <name evidence="2" type="ORF">CAP_1315</name>
</gene>
<keyword evidence="3" id="KW-1185">Reference proteome</keyword>
<organism evidence="2 3">
    <name type="scientific">Chondromyces apiculatus DSM 436</name>
    <dbReference type="NCBI Taxonomy" id="1192034"/>
    <lineage>
        <taxon>Bacteria</taxon>
        <taxon>Pseudomonadati</taxon>
        <taxon>Myxococcota</taxon>
        <taxon>Polyangia</taxon>
        <taxon>Polyangiales</taxon>
        <taxon>Polyangiaceae</taxon>
        <taxon>Chondromyces</taxon>
    </lineage>
</organism>
<dbReference type="RefSeq" id="WP_044238899.1">
    <property type="nucleotide sequence ID" value="NZ_ASRX01000013.1"/>
</dbReference>
<name>A0A017TER9_9BACT</name>
<reference evidence="2 3" key="1">
    <citation type="submission" date="2013-05" db="EMBL/GenBank/DDBJ databases">
        <title>Genome assembly of Chondromyces apiculatus DSM 436.</title>
        <authorList>
            <person name="Sharma G."/>
            <person name="Khatri I."/>
            <person name="Kaur C."/>
            <person name="Mayilraj S."/>
            <person name="Subramanian S."/>
        </authorList>
    </citation>
    <scope>NUCLEOTIDE SEQUENCE [LARGE SCALE GENOMIC DNA]</scope>
    <source>
        <strain evidence="2 3">DSM 436</strain>
    </source>
</reference>
<dbReference type="STRING" id="1192034.CAP_1315"/>
<accession>A0A017TER9</accession>
<feature type="region of interest" description="Disordered" evidence="1">
    <location>
        <begin position="33"/>
        <end position="63"/>
    </location>
</feature>